<feature type="domain" description="DUF4394" evidence="2">
    <location>
        <begin position="55"/>
        <end position="274"/>
    </location>
</feature>
<keyword evidence="1" id="KW-0732">Signal</keyword>
<evidence type="ECO:0000259" key="2">
    <source>
        <dbReference type="Pfam" id="PF14339"/>
    </source>
</evidence>
<protein>
    <recommendedName>
        <fullName evidence="2">DUF4394 domain-containing protein</fullName>
    </recommendedName>
</protein>
<feature type="signal peptide" evidence="1">
    <location>
        <begin position="1"/>
        <end position="28"/>
    </location>
</feature>
<dbReference type="OrthoDB" id="531718at2"/>
<gene>
    <name evidence="3" type="ORF">SAMN04488522_10789</name>
</gene>
<dbReference type="SUPFAM" id="SSF63829">
    <property type="entry name" value="Calcium-dependent phosphotriesterase"/>
    <property type="match status" value="1"/>
</dbReference>
<reference evidence="4" key="1">
    <citation type="submission" date="2016-11" db="EMBL/GenBank/DDBJ databases">
        <authorList>
            <person name="Varghese N."/>
            <person name="Submissions S."/>
        </authorList>
    </citation>
    <scope>NUCLEOTIDE SEQUENCE [LARGE SCALE GENOMIC DNA]</scope>
    <source>
        <strain evidence="4">DSM 16990</strain>
    </source>
</reference>
<dbReference type="SUPFAM" id="SSF75011">
    <property type="entry name" value="3-carboxy-cis,cis-mucoante lactonizing enzyme"/>
    <property type="match status" value="1"/>
</dbReference>
<dbReference type="InterPro" id="IPR015943">
    <property type="entry name" value="WD40/YVTN_repeat-like_dom_sf"/>
</dbReference>
<dbReference type="Pfam" id="PF14339">
    <property type="entry name" value="DUF4394"/>
    <property type="match status" value="2"/>
</dbReference>
<dbReference type="Proteomes" id="UP000184287">
    <property type="component" value="Unassembled WGS sequence"/>
</dbReference>
<evidence type="ECO:0000256" key="1">
    <source>
        <dbReference type="SAM" id="SignalP"/>
    </source>
</evidence>
<feature type="chain" id="PRO_5012567550" description="DUF4394 domain-containing protein" evidence="1">
    <location>
        <begin position="29"/>
        <end position="511"/>
    </location>
</feature>
<dbReference type="InterPro" id="IPR025507">
    <property type="entry name" value="DUF4394"/>
</dbReference>
<keyword evidence="4" id="KW-1185">Reference proteome</keyword>
<dbReference type="AlphaFoldDB" id="A0A1M5M7E4"/>
<feature type="domain" description="DUF4394" evidence="2">
    <location>
        <begin position="291"/>
        <end position="502"/>
    </location>
</feature>
<evidence type="ECO:0000313" key="4">
    <source>
        <dbReference type="Proteomes" id="UP000184287"/>
    </source>
</evidence>
<accession>A0A1M5M7E4</accession>
<dbReference type="STRING" id="288992.SAMN04488522_10789"/>
<organism evidence="3 4">
    <name type="scientific">Pedobacter caeni</name>
    <dbReference type="NCBI Taxonomy" id="288992"/>
    <lineage>
        <taxon>Bacteria</taxon>
        <taxon>Pseudomonadati</taxon>
        <taxon>Bacteroidota</taxon>
        <taxon>Sphingobacteriia</taxon>
        <taxon>Sphingobacteriales</taxon>
        <taxon>Sphingobacteriaceae</taxon>
        <taxon>Pedobacter</taxon>
    </lineage>
</organism>
<proteinExistence type="predicted"/>
<evidence type="ECO:0000313" key="3">
    <source>
        <dbReference type="EMBL" id="SHG73160.1"/>
    </source>
</evidence>
<name>A0A1M5M7E4_9SPHI</name>
<dbReference type="RefSeq" id="WP_073236994.1">
    <property type="nucleotide sequence ID" value="NZ_FQUQ01000007.1"/>
</dbReference>
<dbReference type="Gene3D" id="2.130.10.10">
    <property type="entry name" value="YVTN repeat-like/Quinoprotein amine dehydrogenase"/>
    <property type="match status" value="1"/>
</dbReference>
<dbReference type="PROSITE" id="PS51257">
    <property type="entry name" value="PROKAR_LIPOPROTEIN"/>
    <property type="match status" value="1"/>
</dbReference>
<dbReference type="EMBL" id="FQUQ01000007">
    <property type="protein sequence ID" value="SHG73160.1"/>
    <property type="molecule type" value="Genomic_DNA"/>
</dbReference>
<sequence length="511" mass="53430">MKNLNLRDFRLPKMLLILFLLGAMSSCKKDRNNNPDPEQPLSGPDQEFYALSNNNLLKFNAKDVSKSISSVSISGLPASEKMLSIDFRPATGELYGVSNASKLYVIRLNGSARAIGTGFSPSINGTTASIDFNPTVDRIRLISNTGQNLRLHPETGMVAASDGNINGVSNAIVSGAAYTNNKAGASSTTLFDIDITSKKLYKQDPPNDGKLIEIGSLGLEIGSSSSFDISPDNTKALVAGTMNGTSSIYSINLETGKATLAGRFPASGPIEGIAIPTDPVAYATDNANNFLIFNPMSPAALVSKPITGLASLESIVGIDFRPANGQIYALSSSSRLYTVNAATGALTPVGSGTLTTLLLGNSFGFDFNPTVDRIRIVSNTGQNLRLHPETGAVVFIDGILKPGSPSISAAAYTNNFLGATETTLFDIDHTTDKLYKQTPPNEGTLIEIGSLGINVESTNGFDIGSTSGIAYAILSVGGSNKIYTINLSTGAASAISDFPKTITAMTVGLGL</sequence>